<dbReference type="OrthoDB" id="9810101at2"/>
<dbReference type="InterPro" id="IPR021130">
    <property type="entry name" value="PRib-ATP_PPHydrolase-like"/>
</dbReference>
<protein>
    <recommendedName>
        <fullName evidence="3">HAD family hydrolase</fullName>
    </recommendedName>
</protein>
<gene>
    <name evidence="1" type="ORF">CBF29_08980</name>
</gene>
<dbReference type="InterPro" id="IPR023292">
    <property type="entry name" value="NTP_PyroPHydrolase-like_dom_sf"/>
</dbReference>
<dbReference type="Proteomes" id="UP000287605">
    <property type="component" value="Unassembled WGS sequence"/>
</dbReference>
<proteinExistence type="predicted"/>
<reference evidence="1 2" key="1">
    <citation type="submission" date="2017-05" db="EMBL/GenBank/DDBJ databases">
        <title>Vagococcus spp. assemblies.</title>
        <authorList>
            <person name="Gulvik C.A."/>
        </authorList>
    </citation>
    <scope>NUCLEOTIDE SEQUENCE [LARGE SCALE GENOMIC DNA]</scope>
    <source>
        <strain evidence="1 2">CCUG 51432</strain>
    </source>
</reference>
<keyword evidence="2" id="KW-1185">Reference proteome</keyword>
<organism evidence="1 2">
    <name type="scientific">Vagococcus elongatus</name>
    <dbReference type="NCBI Taxonomy" id="180344"/>
    <lineage>
        <taxon>Bacteria</taxon>
        <taxon>Bacillati</taxon>
        <taxon>Bacillota</taxon>
        <taxon>Bacilli</taxon>
        <taxon>Lactobacillales</taxon>
        <taxon>Enterococcaceae</taxon>
        <taxon>Vagococcus</taxon>
    </lineage>
</organism>
<dbReference type="EMBL" id="NGKA01000013">
    <property type="protein sequence ID" value="RSU10775.1"/>
    <property type="molecule type" value="Genomic_DNA"/>
</dbReference>
<dbReference type="Gene3D" id="1.10.3420.10">
    <property type="entry name" value="putative ntp pyrophosphohydrolase like domain"/>
    <property type="match status" value="1"/>
</dbReference>
<evidence type="ECO:0000313" key="1">
    <source>
        <dbReference type="EMBL" id="RSU10775.1"/>
    </source>
</evidence>
<evidence type="ECO:0008006" key="3">
    <source>
        <dbReference type="Google" id="ProtNLM"/>
    </source>
</evidence>
<comment type="caution">
    <text evidence="1">The sequence shown here is derived from an EMBL/GenBank/DDBJ whole genome shotgun (WGS) entry which is preliminary data.</text>
</comment>
<accession>A0A430ARU6</accession>
<evidence type="ECO:0000313" key="2">
    <source>
        <dbReference type="Proteomes" id="UP000287605"/>
    </source>
</evidence>
<dbReference type="AlphaFoldDB" id="A0A430ARU6"/>
<sequence>MYAAEFHKVFHPTENVRPKALDLREASDRAGFKLEELVEFLYASAQGEMKTFDELVSQMHKDIDRAVEKTKNTHQNQEDYQGAENQLVHQADALLDLLYFTYGSFVLMGVDPRPLHKIVHQANMGKIFPDGQVHYHPETGKVLKPENWEKDYGPEEKLRDILRQQNDIPH</sequence>
<name>A0A430ARU6_9ENTE</name>
<dbReference type="Pfam" id="PF01503">
    <property type="entry name" value="PRA-PH"/>
    <property type="match status" value="1"/>
</dbReference>